<proteinExistence type="predicted"/>
<feature type="transmembrane region" description="Helical" evidence="8">
    <location>
        <begin position="273"/>
        <end position="296"/>
    </location>
</feature>
<accession>A0A917QZD5</accession>
<organism evidence="11 12">
    <name type="scientific">Sphaerisporangium melleum</name>
    <dbReference type="NCBI Taxonomy" id="321316"/>
    <lineage>
        <taxon>Bacteria</taxon>
        <taxon>Bacillati</taxon>
        <taxon>Actinomycetota</taxon>
        <taxon>Actinomycetes</taxon>
        <taxon>Streptosporangiales</taxon>
        <taxon>Streptosporangiaceae</taxon>
        <taxon>Sphaerisporangium</taxon>
    </lineage>
</organism>
<evidence type="ECO:0000256" key="7">
    <source>
        <dbReference type="SAM" id="MobiDB-lite"/>
    </source>
</evidence>
<evidence type="ECO:0000259" key="10">
    <source>
        <dbReference type="PROSITE" id="PS50929"/>
    </source>
</evidence>
<keyword evidence="11" id="KW-0378">Hydrolase</keyword>
<dbReference type="InterPro" id="IPR036640">
    <property type="entry name" value="ABC1_TM_sf"/>
</dbReference>
<dbReference type="GO" id="GO:0016887">
    <property type="term" value="F:ATP hydrolysis activity"/>
    <property type="evidence" value="ECO:0007669"/>
    <property type="project" value="InterPro"/>
</dbReference>
<dbReference type="GO" id="GO:0005524">
    <property type="term" value="F:ATP binding"/>
    <property type="evidence" value="ECO:0007669"/>
    <property type="project" value="UniProtKB-KW"/>
</dbReference>
<evidence type="ECO:0000313" key="11">
    <source>
        <dbReference type="EMBL" id="GGK80364.1"/>
    </source>
</evidence>
<feature type="region of interest" description="Disordered" evidence="7">
    <location>
        <begin position="1"/>
        <end position="38"/>
    </location>
</feature>
<dbReference type="PROSITE" id="PS00211">
    <property type="entry name" value="ABC_TRANSPORTER_1"/>
    <property type="match status" value="1"/>
</dbReference>
<reference evidence="11" key="2">
    <citation type="submission" date="2020-09" db="EMBL/GenBank/DDBJ databases">
        <authorList>
            <person name="Sun Q."/>
            <person name="Ohkuma M."/>
        </authorList>
    </citation>
    <scope>NUCLEOTIDE SEQUENCE</scope>
    <source>
        <strain evidence="11">JCM 13064</strain>
    </source>
</reference>
<keyword evidence="6 8" id="KW-0472">Membrane</keyword>
<gene>
    <name evidence="11" type="ORF">GCM10007964_23760</name>
</gene>
<evidence type="ECO:0000256" key="8">
    <source>
        <dbReference type="SAM" id="Phobius"/>
    </source>
</evidence>
<evidence type="ECO:0000256" key="3">
    <source>
        <dbReference type="ARBA" id="ARBA00022741"/>
    </source>
</evidence>
<dbReference type="GO" id="GO:0005886">
    <property type="term" value="C:plasma membrane"/>
    <property type="evidence" value="ECO:0007669"/>
    <property type="project" value="UniProtKB-SubCell"/>
</dbReference>
<evidence type="ECO:0000256" key="4">
    <source>
        <dbReference type="ARBA" id="ARBA00022840"/>
    </source>
</evidence>
<feature type="transmembrane region" description="Helical" evidence="8">
    <location>
        <begin position="156"/>
        <end position="183"/>
    </location>
</feature>
<evidence type="ECO:0000313" key="12">
    <source>
        <dbReference type="Proteomes" id="UP000645217"/>
    </source>
</evidence>
<dbReference type="EMBL" id="BMNT01000011">
    <property type="protein sequence ID" value="GGK80364.1"/>
    <property type="molecule type" value="Genomic_DNA"/>
</dbReference>
<dbReference type="InterPro" id="IPR003593">
    <property type="entry name" value="AAA+_ATPase"/>
</dbReference>
<keyword evidence="5 8" id="KW-1133">Transmembrane helix</keyword>
<feature type="transmembrane region" description="Helical" evidence="8">
    <location>
        <begin position="47"/>
        <end position="68"/>
    </location>
</feature>
<feature type="transmembrane region" description="Helical" evidence="8">
    <location>
        <begin position="189"/>
        <end position="207"/>
    </location>
</feature>
<evidence type="ECO:0000256" key="6">
    <source>
        <dbReference type="ARBA" id="ARBA00023136"/>
    </source>
</evidence>
<protein>
    <submittedName>
        <fullName evidence="11">Helicase</fullName>
    </submittedName>
</protein>
<sequence>MTAPDSTAAHGAAAPSPDHAPGGSRGRIASPGTPASRRDILRSFRPAPRAAAGLITGIGAATALPLAAPQLTRRFVDDAIGGAGLRHLTLVALGYLALAVAGQAARLLAAWLAGGLAWDGTNRLRERLAEHALGLDMAFHGRRTPGEMIERVDGDVVAVADFAVAFLMDVVAGFLLLVGVLAVVLATDARLGGVLLVYCALIGLLMARTQRLAVPSATRARAASAVVFGTLEERLAGVEDIRANGAGAQAVARFQQVSAEMYRAEVRADKVRSALLAGTSVAFAAGTALVLGLAAWGRQSGALTVGTAVLLFQYTQMVRTPLERLIDQLKQYQTALAGIARIGELLAERRTLPGPAAPRPLPAAGALGLRLRGVGFAYPGDGARVLSDVTLSLAPGETLGLVGRTGSGKSTVARLLLRLYDPVEGTVAVGGVDLRDTAPASLRRRVCVVTQDVQLFAATVRDNLTLFRPLADDGRLRAVLEEVGLGEWLAGLPDGLDTELTGHAGPADHTEQDEPLMRHTGLSAGEAQLLAFARAFLADPGLVILDEASSRLDPATERHVERVTGRLLAGRTGVLIAHRLSSLSRVDTIAVLDGGAVVEYGRRTDLAADPASRFAHLLHAAGVRA</sequence>
<feature type="transmembrane region" description="Helical" evidence="8">
    <location>
        <begin position="88"/>
        <end position="118"/>
    </location>
</feature>
<feature type="domain" description="ABC transmembrane type-1" evidence="10">
    <location>
        <begin position="60"/>
        <end position="334"/>
    </location>
</feature>
<dbReference type="SUPFAM" id="SSF52540">
    <property type="entry name" value="P-loop containing nucleoside triphosphate hydrolases"/>
    <property type="match status" value="1"/>
</dbReference>
<dbReference type="InterPro" id="IPR027417">
    <property type="entry name" value="P-loop_NTPase"/>
</dbReference>
<dbReference type="AlphaFoldDB" id="A0A917QZD5"/>
<keyword evidence="11" id="KW-0347">Helicase</keyword>
<dbReference type="Pfam" id="PF00005">
    <property type="entry name" value="ABC_tran"/>
    <property type="match status" value="1"/>
</dbReference>
<reference evidence="11" key="1">
    <citation type="journal article" date="2014" name="Int. J. Syst. Evol. Microbiol.">
        <title>Complete genome sequence of Corynebacterium casei LMG S-19264T (=DSM 44701T), isolated from a smear-ripened cheese.</title>
        <authorList>
            <consortium name="US DOE Joint Genome Institute (JGI-PGF)"/>
            <person name="Walter F."/>
            <person name="Albersmeier A."/>
            <person name="Kalinowski J."/>
            <person name="Ruckert C."/>
        </authorList>
    </citation>
    <scope>NUCLEOTIDE SEQUENCE</scope>
    <source>
        <strain evidence="11">JCM 13064</strain>
    </source>
</reference>
<dbReference type="SUPFAM" id="SSF90123">
    <property type="entry name" value="ABC transporter transmembrane region"/>
    <property type="match status" value="1"/>
</dbReference>
<dbReference type="RefSeq" id="WP_203968575.1">
    <property type="nucleotide sequence ID" value="NZ_BMNT01000011.1"/>
</dbReference>
<keyword evidence="12" id="KW-1185">Reference proteome</keyword>
<keyword evidence="3" id="KW-0547">Nucleotide-binding</keyword>
<dbReference type="InterPro" id="IPR017871">
    <property type="entry name" value="ABC_transporter-like_CS"/>
</dbReference>
<dbReference type="PROSITE" id="PS50893">
    <property type="entry name" value="ABC_TRANSPORTER_2"/>
    <property type="match status" value="1"/>
</dbReference>
<comment type="subcellular location">
    <subcellularLocation>
        <location evidence="1">Cell membrane</location>
        <topology evidence="1">Multi-pass membrane protein</topology>
    </subcellularLocation>
</comment>
<dbReference type="GO" id="GO:0015421">
    <property type="term" value="F:ABC-type oligopeptide transporter activity"/>
    <property type="evidence" value="ECO:0007669"/>
    <property type="project" value="TreeGrafter"/>
</dbReference>
<dbReference type="Proteomes" id="UP000645217">
    <property type="component" value="Unassembled WGS sequence"/>
</dbReference>
<name>A0A917QZD5_9ACTN</name>
<dbReference type="PANTHER" id="PTHR43394:SF1">
    <property type="entry name" value="ATP-BINDING CASSETTE SUB-FAMILY B MEMBER 10, MITOCHONDRIAL"/>
    <property type="match status" value="1"/>
</dbReference>
<evidence type="ECO:0000256" key="5">
    <source>
        <dbReference type="ARBA" id="ARBA00022989"/>
    </source>
</evidence>
<dbReference type="InterPro" id="IPR003439">
    <property type="entry name" value="ABC_transporter-like_ATP-bd"/>
</dbReference>
<dbReference type="InterPro" id="IPR039421">
    <property type="entry name" value="Type_1_exporter"/>
</dbReference>
<evidence type="ECO:0000259" key="9">
    <source>
        <dbReference type="PROSITE" id="PS50893"/>
    </source>
</evidence>
<dbReference type="InterPro" id="IPR011527">
    <property type="entry name" value="ABC1_TM_dom"/>
</dbReference>
<dbReference type="GO" id="GO:0004386">
    <property type="term" value="F:helicase activity"/>
    <property type="evidence" value="ECO:0007669"/>
    <property type="project" value="UniProtKB-KW"/>
</dbReference>
<feature type="domain" description="ABC transporter" evidence="9">
    <location>
        <begin position="369"/>
        <end position="619"/>
    </location>
</feature>
<evidence type="ECO:0000256" key="2">
    <source>
        <dbReference type="ARBA" id="ARBA00022692"/>
    </source>
</evidence>
<evidence type="ECO:0000256" key="1">
    <source>
        <dbReference type="ARBA" id="ARBA00004651"/>
    </source>
</evidence>
<dbReference type="Gene3D" id="1.20.1560.10">
    <property type="entry name" value="ABC transporter type 1, transmembrane domain"/>
    <property type="match status" value="1"/>
</dbReference>
<dbReference type="PANTHER" id="PTHR43394">
    <property type="entry name" value="ATP-DEPENDENT PERMEASE MDL1, MITOCHONDRIAL"/>
    <property type="match status" value="1"/>
</dbReference>
<dbReference type="SMART" id="SM00382">
    <property type="entry name" value="AAA"/>
    <property type="match status" value="1"/>
</dbReference>
<dbReference type="CDD" id="cd07346">
    <property type="entry name" value="ABC_6TM_exporters"/>
    <property type="match status" value="1"/>
</dbReference>
<keyword evidence="2 8" id="KW-0812">Transmembrane</keyword>
<dbReference type="Gene3D" id="3.40.50.300">
    <property type="entry name" value="P-loop containing nucleotide triphosphate hydrolases"/>
    <property type="match status" value="1"/>
</dbReference>
<comment type="caution">
    <text evidence="11">The sequence shown here is derived from an EMBL/GenBank/DDBJ whole genome shotgun (WGS) entry which is preliminary data.</text>
</comment>
<dbReference type="Pfam" id="PF00664">
    <property type="entry name" value="ABC_membrane"/>
    <property type="match status" value="1"/>
</dbReference>
<dbReference type="PROSITE" id="PS50929">
    <property type="entry name" value="ABC_TM1F"/>
    <property type="match status" value="1"/>
</dbReference>
<keyword evidence="4" id="KW-0067">ATP-binding</keyword>